<evidence type="ECO:0000313" key="1">
    <source>
        <dbReference type="EMBL" id="RKJ98691.1"/>
    </source>
</evidence>
<dbReference type="Proteomes" id="UP000216225">
    <property type="component" value="Unassembled WGS sequence"/>
</dbReference>
<gene>
    <name evidence="1" type="ORF">CE154_002710</name>
</gene>
<dbReference type="RefSeq" id="WP_094434940.1">
    <property type="nucleotide sequence ID" value="NZ_NKDB02000001.1"/>
</dbReference>
<protein>
    <recommendedName>
        <fullName evidence="3">Baseplate assembly protein</fullName>
    </recommendedName>
</protein>
<comment type="caution">
    <text evidence="1">The sequence shown here is derived from an EMBL/GenBank/DDBJ whole genome shotgun (WGS) entry which is preliminary data.</text>
</comment>
<evidence type="ECO:0008006" key="3">
    <source>
        <dbReference type="Google" id="ProtNLM"/>
    </source>
</evidence>
<name>A0A420KFI4_9BURK</name>
<proteinExistence type="predicted"/>
<evidence type="ECO:0000313" key="2">
    <source>
        <dbReference type="Proteomes" id="UP000216225"/>
    </source>
</evidence>
<accession>A0A420KFI4</accession>
<sequence length="971" mass="102372">MSDDTLAGCHCCEGQQPREPIYNAPGLPALAWRVDTQPGFHQRMLTGLPLWHPGEPDPGAPRPLAALGTREADDATVALVDAAACMADVLSFYQERIANEGFLRTATERRSVLELARAVGYELRPGVAAGVHLVFTVEDAPGAPGVCTIAAGTPIQSVPPQDKLPQVFETSGELLARAEWNALRPRLTRPADMALLDVASDSRRLVLLLPQGSMPPGTGGLHPGLASGDLYRLDPGLPVDATVDALEVARVYLGTDANTIQAGDLLLFVGKNGAALRQLVLRATEVEDEKALQRVRIGLEPLPDPVAPAAPPRLQWHVPVGVLSFGNFAQAQLESVSFTSGNIANTISGHAWQESELQAMVTIQGWSGLQLVQAVTASLHPPATPVAPEAGAFSFGARLGFFGNNAPQWNSLPASNTKGSAAYYPTDWDSTSPSVWTDSQGAALTPQHAYLERPVPGLVPGSWVVLDSPAVKASTYALYDAREAARADYGLSGRAMALRMAGSDGKPLPAPPAEAFKFRDTTAHVASRRQPLVDLPIEAPVAAGTVRVELSTMVLGLARGKPLAFVGPRSDIPGVDAAEIAVLDDVVHANGRSTLVLKGKNGLQFSYVREGLRIHANVVAATHGESVQEVLGNGNAAQAFQQFTLRRPPTTHLSAASAAGAQSTLALRVNGLLWSERPSLYGAGPDEHVFATRIDNEARMSLLFGDGRQGARLPTGQMNLRASYRTGLGRDGEVAADTLTMPRAMPLGLRGVTNPLPAGGAQDPEKLEDARRNAPLTLLAFERVVSLPDYQDYARAFPGIGKARADLVSVGGALRVLVSVLGATGGAPDGEVLGNLRKAIADQSDPSQQFELAAAALRYFRCSASLVIDPQYEADTVLADGRARLLQAYGFDARDLAQPVTAAAVQALLHQVPGVVAVELQVLQPYGEDPAGDGAQQVLPAFGARRDAGSMQPAELLLINPAAVQLLEAKP</sequence>
<organism evidence="1 2">
    <name type="scientific">Alicycliphilus denitrificans</name>
    <dbReference type="NCBI Taxonomy" id="179636"/>
    <lineage>
        <taxon>Bacteria</taxon>
        <taxon>Pseudomonadati</taxon>
        <taxon>Pseudomonadota</taxon>
        <taxon>Betaproteobacteria</taxon>
        <taxon>Burkholderiales</taxon>
        <taxon>Comamonadaceae</taxon>
        <taxon>Alicycliphilus</taxon>
    </lineage>
</organism>
<dbReference type="EMBL" id="NKDB02000001">
    <property type="protein sequence ID" value="RKJ98691.1"/>
    <property type="molecule type" value="Genomic_DNA"/>
</dbReference>
<dbReference type="AlphaFoldDB" id="A0A420KFI4"/>
<reference evidence="1 2" key="1">
    <citation type="submission" date="2018-09" db="EMBL/GenBank/DDBJ databases">
        <title>Genome comparison of Alicycliphilus sp. BQ1, a polyurethanolytic bacterium, with its closest phylogenetic relatives Alicycliphilus denitrificans BC and K601, unable to attack polyurethane.</title>
        <authorList>
            <person name="Loza-Tavera H."/>
            <person name="Lozano L."/>
            <person name="Cevallos M."/>
            <person name="Maya-Lucas O."/>
            <person name="Garcia-Mena J."/>
            <person name="Hernandez J."/>
        </authorList>
    </citation>
    <scope>NUCLEOTIDE SEQUENCE [LARGE SCALE GENOMIC DNA]</scope>
    <source>
        <strain evidence="1 2">BQ1</strain>
    </source>
</reference>